<reference evidence="1" key="2">
    <citation type="journal article" date="2015" name="Fish Shellfish Immunol.">
        <title>Early steps in the European eel (Anguilla anguilla)-Vibrio vulnificus interaction in the gills: Role of the RtxA13 toxin.</title>
        <authorList>
            <person name="Callol A."/>
            <person name="Pajuelo D."/>
            <person name="Ebbesson L."/>
            <person name="Teles M."/>
            <person name="MacKenzie S."/>
            <person name="Amaro C."/>
        </authorList>
    </citation>
    <scope>NUCLEOTIDE SEQUENCE</scope>
</reference>
<sequence>MKPITLLNAVAVLFFCFMNYPTAVYSTHSLLQYNNLPLKTSYQKP</sequence>
<dbReference type="EMBL" id="GBXM01081177">
    <property type="protein sequence ID" value="JAH27400.1"/>
    <property type="molecule type" value="Transcribed_RNA"/>
</dbReference>
<protein>
    <submittedName>
        <fullName evidence="1">Uncharacterized protein</fullName>
    </submittedName>
</protein>
<dbReference type="AlphaFoldDB" id="A0A0E9RG10"/>
<organism evidence="1">
    <name type="scientific">Anguilla anguilla</name>
    <name type="common">European freshwater eel</name>
    <name type="synonym">Muraena anguilla</name>
    <dbReference type="NCBI Taxonomy" id="7936"/>
    <lineage>
        <taxon>Eukaryota</taxon>
        <taxon>Metazoa</taxon>
        <taxon>Chordata</taxon>
        <taxon>Craniata</taxon>
        <taxon>Vertebrata</taxon>
        <taxon>Euteleostomi</taxon>
        <taxon>Actinopterygii</taxon>
        <taxon>Neopterygii</taxon>
        <taxon>Teleostei</taxon>
        <taxon>Anguilliformes</taxon>
        <taxon>Anguillidae</taxon>
        <taxon>Anguilla</taxon>
    </lineage>
</organism>
<evidence type="ECO:0000313" key="1">
    <source>
        <dbReference type="EMBL" id="JAH27400.1"/>
    </source>
</evidence>
<proteinExistence type="predicted"/>
<name>A0A0E9RG10_ANGAN</name>
<accession>A0A0E9RG10</accession>
<reference evidence="1" key="1">
    <citation type="submission" date="2014-11" db="EMBL/GenBank/DDBJ databases">
        <authorList>
            <person name="Amaro Gonzalez C."/>
        </authorList>
    </citation>
    <scope>NUCLEOTIDE SEQUENCE</scope>
</reference>